<name>A0ACC1PDE7_9PEZI</name>
<accession>A0ACC1PDE7</accession>
<gene>
    <name evidence="1" type="ORF">NUW58_g3421</name>
</gene>
<evidence type="ECO:0000313" key="2">
    <source>
        <dbReference type="Proteomes" id="UP001143856"/>
    </source>
</evidence>
<comment type="caution">
    <text evidence="1">The sequence shown here is derived from an EMBL/GenBank/DDBJ whole genome shotgun (WGS) entry which is preliminary data.</text>
</comment>
<reference evidence="1" key="1">
    <citation type="submission" date="2022-10" db="EMBL/GenBank/DDBJ databases">
        <title>Genome Sequence of Xylaria curta.</title>
        <authorList>
            <person name="Buettner E."/>
        </authorList>
    </citation>
    <scope>NUCLEOTIDE SEQUENCE</scope>
    <source>
        <strain evidence="1">Babe10</strain>
    </source>
</reference>
<sequence length="890" mass="99357">MDDERRRPISKAYVSSLSARITLLESMLQENGIPIPPATHPPMTKHETPSAGSGDEVRISATEARRRSKSDTNSPINHILSPPYSHDDFATYESPIDEAIRADVLQSREEPFRRDHSSLRTLDLGQEDVMHRLFFPDGGLSCDRLSGKLRFFGPTANCHVYAEPPRLCSSRDPSEQTRRAERIIRSLTPKTHDHLMQSFWKHHNSVLQVIDRAAFEADRGSENPKYYSSFLHIVILAIGWRFANKDRFDVARINIGNYKSTLHREARYMLDAELEGPLGITSVQSLLLLGDLECGVGRDDMGSMFTGMANNLAIDIGLRVDCRNIGLAEREVSVRRRVMRACFLYDRFWALLLGRPTTIKSQDLGLDILKTTTSTIRLFEHNPSMHTDTQAMEEEIHEQLVELMEIAGRIVESQNEARSGHDANQTASLTVEGAKEKESADLQMLDLQLREWYEGLPNHLTWRSDNIRTAPCGYFLLHEQYYAIMILLHRLGEARGPQSNEGSSSKESEDSATPRFSASDEIDFRDLANSHTKQAHDSCTQAAIQLAQIVSQYRDKYELEKTCCTGLQPAGTAAIALLAAIAYNKDEDAQRLLMPSLEVLSDAIRVMSHSYQPAARMQNLIQSVLAHLQPNARDTQHNRGANSGKNCGEPQAKHIDTFSLLPMHQGRRRDGGKYPSNDNHSCVIPNQPTPEPARQPNFHTPANSSCQSSFSHQLNSMSGLLPTFSDMPGMSVYLNSTHNPVLGLDNIYASRQGLDNYLRVAPSAKGWGLQSLHAASHPEQPNTDFDSHMLDWMGDSGNFDGAATLHEPKFDGPSVVLGRGISADIDNTLLECKREDTGSLVWMNGEGGISELTPVSPKDFTQSSRKTDFNHGRKSAATPLRNHELDYLSL</sequence>
<organism evidence="1 2">
    <name type="scientific">Xylaria curta</name>
    <dbReference type="NCBI Taxonomy" id="42375"/>
    <lineage>
        <taxon>Eukaryota</taxon>
        <taxon>Fungi</taxon>
        <taxon>Dikarya</taxon>
        <taxon>Ascomycota</taxon>
        <taxon>Pezizomycotina</taxon>
        <taxon>Sordariomycetes</taxon>
        <taxon>Xylariomycetidae</taxon>
        <taxon>Xylariales</taxon>
        <taxon>Xylariaceae</taxon>
        <taxon>Xylaria</taxon>
    </lineage>
</organism>
<dbReference type="EMBL" id="JAPDGR010000517">
    <property type="protein sequence ID" value="KAJ2989539.1"/>
    <property type="molecule type" value="Genomic_DNA"/>
</dbReference>
<proteinExistence type="predicted"/>
<keyword evidence="2" id="KW-1185">Reference proteome</keyword>
<protein>
    <submittedName>
        <fullName evidence="1">Uncharacterized protein</fullName>
    </submittedName>
</protein>
<dbReference type="Proteomes" id="UP001143856">
    <property type="component" value="Unassembled WGS sequence"/>
</dbReference>
<evidence type="ECO:0000313" key="1">
    <source>
        <dbReference type="EMBL" id="KAJ2989539.1"/>
    </source>
</evidence>